<sequence length="321" mass="34966">MSVKMKKMDKESTLWRTRFENCNKALTDMMEERTEKSREYDVFVLKIQKLERLCQALQSERAILYDKIKEVRTANSNISARVLGGSGAREASPPLTPVELQDLLEFQELQEVQKLQEIQKEDPVLTEGMSRLREEQAKLLEIAASLMATPSGAHDDADCEEEEPAEEPEEDPVASAFRFRSRAPVPEEDRPAPPQEDPEPAEVPLETVPAHAVKVPARQEEVPPVQREEGHRAAGPPRAEGQPGRQETPGGAGEAGEAGEAGKVPAKPQEAAIESESAPPGAIVPETSAASNVASNAASNAESSKKQPPKKKKKRSGKSAS</sequence>
<proteinExistence type="inferred from homology"/>
<evidence type="ECO:0000313" key="3">
    <source>
        <dbReference type="EMBL" id="TNN24053.1"/>
    </source>
</evidence>
<dbReference type="EMBL" id="SRLO01016557">
    <property type="protein sequence ID" value="TNN24053.1"/>
    <property type="molecule type" value="Genomic_DNA"/>
</dbReference>
<gene>
    <name evidence="3" type="primary">TXLNB_1</name>
    <name evidence="3" type="ORF">EYF80_065824</name>
</gene>
<comment type="similarity">
    <text evidence="1">Belongs to the taxilin family.</text>
</comment>
<feature type="region of interest" description="Disordered" evidence="2">
    <location>
        <begin position="148"/>
        <end position="321"/>
    </location>
</feature>
<feature type="compositionally biased region" description="Low complexity" evidence="2">
    <location>
        <begin position="288"/>
        <end position="302"/>
    </location>
</feature>
<feature type="compositionally biased region" description="Acidic residues" evidence="2">
    <location>
        <begin position="157"/>
        <end position="172"/>
    </location>
</feature>
<dbReference type="PANTHER" id="PTHR16127">
    <property type="entry name" value="TAXILIN"/>
    <property type="match status" value="1"/>
</dbReference>
<reference evidence="3 4" key="1">
    <citation type="submission" date="2019-03" db="EMBL/GenBank/DDBJ databases">
        <title>First draft genome of Liparis tanakae, snailfish: a comprehensive survey of snailfish specific genes.</title>
        <authorList>
            <person name="Kim W."/>
            <person name="Song I."/>
            <person name="Jeong J.-H."/>
            <person name="Kim D."/>
            <person name="Kim S."/>
            <person name="Ryu S."/>
            <person name="Song J.Y."/>
            <person name="Lee S.K."/>
        </authorList>
    </citation>
    <scope>NUCLEOTIDE SEQUENCE [LARGE SCALE GENOMIC DNA]</scope>
    <source>
        <tissue evidence="3">Muscle</tissue>
    </source>
</reference>
<evidence type="ECO:0000256" key="2">
    <source>
        <dbReference type="SAM" id="MobiDB-lite"/>
    </source>
</evidence>
<feature type="compositionally biased region" description="Basic residues" evidence="2">
    <location>
        <begin position="307"/>
        <end position="321"/>
    </location>
</feature>
<dbReference type="OrthoDB" id="8964111at2759"/>
<organism evidence="3 4">
    <name type="scientific">Liparis tanakae</name>
    <name type="common">Tanaka's snailfish</name>
    <dbReference type="NCBI Taxonomy" id="230148"/>
    <lineage>
        <taxon>Eukaryota</taxon>
        <taxon>Metazoa</taxon>
        <taxon>Chordata</taxon>
        <taxon>Craniata</taxon>
        <taxon>Vertebrata</taxon>
        <taxon>Euteleostomi</taxon>
        <taxon>Actinopterygii</taxon>
        <taxon>Neopterygii</taxon>
        <taxon>Teleostei</taxon>
        <taxon>Neoteleostei</taxon>
        <taxon>Acanthomorphata</taxon>
        <taxon>Eupercaria</taxon>
        <taxon>Perciformes</taxon>
        <taxon>Cottioidei</taxon>
        <taxon>Cottales</taxon>
        <taxon>Liparidae</taxon>
        <taxon>Liparis</taxon>
    </lineage>
</organism>
<accession>A0A4Z2E5X8</accession>
<name>A0A4Z2E5X8_9TELE</name>
<keyword evidence="4" id="KW-1185">Reference proteome</keyword>
<protein>
    <submittedName>
        <fullName evidence="3">Beta-taxilin</fullName>
    </submittedName>
</protein>
<dbReference type="PANTHER" id="PTHR16127:SF10">
    <property type="entry name" value="BETA-TAXILIN"/>
    <property type="match status" value="1"/>
</dbReference>
<dbReference type="AlphaFoldDB" id="A0A4Z2E5X8"/>
<dbReference type="Proteomes" id="UP000314294">
    <property type="component" value="Unassembled WGS sequence"/>
</dbReference>
<dbReference type="Pfam" id="PF09728">
    <property type="entry name" value="Taxilin"/>
    <property type="match status" value="1"/>
</dbReference>
<evidence type="ECO:0000256" key="1">
    <source>
        <dbReference type="ARBA" id="ARBA00009550"/>
    </source>
</evidence>
<feature type="compositionally biased region" description="Basic and acidic residues" evidence="2">
    <location>
        <begin position="217"/>
        <end position="232"/>
    </location>
</feature>
<comment type="caution">
    <text evidence="3">The sequence shown here is derived from an EMBL/GenBank/DDBJ whole genome shotgun (WGS) entry which is preliminary data.</text>
</comment>
<dbReference type="GO" id="GO:0019905">
    <property type="term" value="F:syntaxin binding"/>
    <property type="evidence" value="ECO:0007669"/>
    <property type="project" value="InterPro"/>
</dbReference>
<dbReference type="InterPro" id="IPR026183">
    <property type="entry name" value="Taxilin_fam"/>
</dbReference>
<evidence type="ECO:0000313" key="4">
    <source>
        <dbReference type="Proteomes" id="UP000314294"/>
    </source>
</evidence>